<dbReference type="Pfam" id="PF03372">
    <property type="entry name" value="Exo_endo_phos"/>
    <property type="match status" value="1"/>
</dbReference>
<dbReference type="InterPro" id="IPR019931">
    <property type="entry name" value="LPXTG_anchor"/>
</dbReference>
<feature type="transmembrane region" description="Helical" evidence="6">
    <location>
        <begin position="987"/>
        <end position="1007"/>
    </location>
</feature>
<dbReference type="InterPro" id="IPR006311">
    <property type="entry name" value="TAT_signal"/>
</dbReference>
<proteinExistence type="predicted"/>
<evidence type="ECO:0000256" key="7">
    <source>
        <dbReference type="SAM" id="SignalP"/>
    </source>
</evidence>
<evidence type="ECO:0008006" key="12">
    <source>
        <dbReference type="Google" id="ProtNLM"/>
    </source>
</evidence>
<evidence type="ECO:0000256" key="5">
    <source>
        <dbReference type="SAM" id="MobiDB-lite"/>
    </source>
</evidence>
<feature type="region of interest" description="Disordered" evidence="5">
    <location>
        <begin position="172"/>
        <end position="201"/>
    </location>
</feature>
<evidence type="ECO:0000256" key="6">
    <source>
        <dbReference type="SAM" id="Phobius"/>
    </source>
</evidence>
<dbReference type="RefSeq" id="WP_098406943.1">
    <property type="nucleotide sequence ID" value="NZ_PDJE01000001.1"/>
</dbReference>
<feature type="signal peptide" evidence="7">
    <location>
        <begin position="1"/>
        <end position="32"/>
    </location>
</feature>
<dbReference type="PROSITE" id="PS51318">
    <property type="entry name" value="TAT"/>
    <property type="match status" value="1"/>
</dbReference>
<dbReference type="AlphaFoldDB" id="A0A2A9DVW9"/>
<dbReference type="PROSITE" id="PS51257">
    <property type="entry name" value="PROKAR_LIPOPROTEIN"/>
    <property type="match status" value="1"/>
</dbReference>
<dbReference type="InterPro" id="IPR047971">
    <property type="entry name" value="ExeM-like"/>
</dbReference>
<accession>A0A2A9DVW9</accession>
<dbReference type="InterPro" id="IPR001322">
    <property type="entry name" value="Lamin_tail_dom"/>
</dbReference>
<keyword evidence="3 7" id="KW-0732">Signal</keyword>
<evidence type="ECO:0000256" key="4">
    <source>
        <dbReference type="ARBA" id="ARBA00023088"/>
    </source>
</evidence>
<feature type="compositionally biased region" description="Basic and acidic residues" evidence="5">
    <location>
        <begin position="181"/>
        <end position="201"/>
    </location>
</feature>
<dbReference type="PANTHER" id="PTHR42834">
    <property type="entry name" value="ENDONUCLEASE/EXONUCLEASE/PHOSPHATASE FAMILY PROTEIN (AFU_ORTHOLOGUE AFUA_3G09210)"/>
    <property type="match status" value="1"/>
</dbReference>
<gene>
    <name evidence="10" type="ORF">ATJ78_1423</name>
</gene>
<dbReference type="Pfam" id="PF00932">
    <property type="entry name" value="LTD"/>
    <property type="match status" value="1"/>
</dbReference>
<feature type="domain" description="LTD" evidence="9">
    <location>
        <begin position="27"/>
        <end position="168"/>
    </location>
</feature>
<dbReference type="SUPFAM" id="SSF74853">
    <property type="entry name" value="Lamin A/C globular tail domain"/>
    <property type="match status" value="1"/>
</dbReference>
<organism evidence="10 11">
    <name type="scientific">Paramicrobacterium agarici</name>
    <dbReference type="NCBI Taxonomy" id="630514"/>
    <lineage>
        <taxon>Bacteria</taxon>
        <taxon>Bacillati</taxon>
        <taxon>Actinomycetota</taxon>
        <taxon>Actinomycetes</taxon>
        <taxon>Micrococcales</taxon>
        <taxon>Microbacteriaceae</taxon>
        <taxon>Paramicrobacterium</taxon>
    </lineage>
</organism>
<feature type="domain" description="Gram-positive cocci surface proteins LPxTG" evidence="8">
    <location>
        <begin position="980"/>
        <end position="1013"/>
    </location>
</feature>
<feature type="region of interest" description="Disordered" evidence="5">
    <location>
        <begin position="841"/>
        <end position="880"/>
    </location>
</feature>
<evidence type="ECO:0000259" key="8">
    <source>
        <dbReference type="PROSITE" id="PS50847"/>
    </source>
</evidence>
<dbReference type="SUPFAM" id="SSF56219">
    <property type="entry name" value="DNase I-like"/>
    <property type="match status" value="1"/>
</dbReference>
<dbReference type="PANTHER" id="PTHR42834:SF1">
    <property type="entry name" value="ENDONUCLEASE_EXONUCLEASE_PHOSPHATASE FAMILY PROTEIN (AFU_ORTHOLOGUE AFUA_3G09210)"/>
    <property type="match status" value="1"/>
</dbReference>
<dbReference type="Pfam" id="PF00746">
    <property type="entry name" value="Gram_pos_anchor"/>
    <property type="match status" value="1"/>
</dbReference>
<dbReference type="PROSITE" id="PS51841">
    <property type="entry name" value="LTD"/>
    <property type="match status" value="1"/>
</dbReference>
<comment type="caution">
    <text evidence="10">The sequence shown here is derived from an EMBL/GenBank/DDBJ whole genome shotgun (WGS) entry which is preliminary data.</text>
</comment>
<keyword evidence="2" id="KW-0964">Secreted</keyword>
<evidence type="ECO:0000313" key="11">
    <source>
        <dbReference type="Proteomes" id="UP000221369"/>
    </source>
</evidence>
<dbReference type="InterPro" id="IPR036691">
    <property type="entry name" value="Endo/exonu/phosph_ase_sf"/>
</dbReference>
<keyword evidence="11" id="KW-1185">Reference proteome</keyword>
<keyword evidence="4" id="KW-0572">Peptidoglycan-anchor</keyword>
<keyword evidence="6" id="KW-0812">Transmembrane</keyword>
<name>A0A2A9DVW9_9MICO</name>
<dbReference type="InterPro" id="IPR036415">
    <property type="entry name" value="Lamin_tail_dom_sf"/>
</dbReference>
<keyword evidence="1" id="KW-0134">Cell wall</keyword>
<feature type="compositionally biased region" description="Acidic residues" evidence="5">
    <location>
        <begin position="851"/>
        <end position="868"/>
    </location>
</feature>
<protein>
    <recommendedName>
        <fullName evidence="12">LTD domain-containing protein</fullName>
    </recommendedName>
</protein>
<dbReference type="CDD" id="cd04486">
    <property type="entry name" value="YhcR_OBF_like"/>
    <property type="match status" value="1"/>
</dbReference>
<dbReference type="InterPro" id="IPR005135">
    <property type="entry name" value="Endo/exonuclease/phosphatase"/>
</dbReference>
<dbReference type="Gene3D" id="3.60.10.10">
    <property type="entry name" value="Endonuclease/exonuclease/phosphatase"/>
    <property type="match status" value="1"/>
</dbReference>
<keyword evidence="6" id="KW-0472">Membrane</keyword>
<dbReference type="GO" id="GO:0003824">
    <property type="term" value="F:catalytic activity"/>
    <property type="evidence" value="ECO:0007669"/>
    <property type="project" value="InterPro"/>
</dbReference>
<evidence type="ECO:0000256" key="2">
    <source>
        <dbReference type="ARBA" id="ARBA00022525"/>
    </source>
</evidence>
<evidence type="ECO:0000256" key="3">
    <source>
        <dbReference type="ARBA" id="ARBA00022729"/>
    </source>
</evidence>
<reference evidence="10 11" key="1">
    <citation type="submission" date="2017-10" db="EMBL/GenBank/DDBJ databases">
        <title>Sequencing the genomes of 1000 actinobacteria strains.</title>
        <authorList>
            <person name="Klenk H.-P."/>
        </authorList>
    </citation>
    <scope>NUCLEOTIDE SEQUENCE [LARGE SCALE GENOMIC DNA]</scope>
    <source>
        <strain evidence="10 11">DSM 21798</strain>
    </source>
</reference>
<evidence type="ECO:0000313" key="10">
    <source>
        <dbReference type="EMBL" id="PFG30491.1"/>
    </source>
</evidence>
<dbReference type="CDD" id="cd10283">
    <property type="entry name" value="MnuA_DNase1-like"/>
    <property type="match status" value="1"/>
</dbReference>
<dbReference type="NCBIfam" id="NF033681">
    <property type="entry name" value="ExeM_NucH_DNase"/>
    <property type="match status" value="1"/>
</dbReference>
<evidence type="ECO:0000256" key="1">
    <source>
        <dbReference type="ARBA" id="ARBA00022512"/>
    </source>
</evidence>
<evidence type="ECO:0000259" key="9">
    <source>
        <dbReference type="PROSITE" id="PS51841"/>
    </source>
</evidence>
<feature type="chain" id="PRO_5013129111" description="LTD domain-containing protein" evidence="7">
    <location>
        <begin position="33"/>
        <end position="1013"/>
    </location>
</feature>
<dbReference type="Proteomes" id="UP000221369">
    <property type="component" value="Unassembled WGS sequence"/>
</dbReference>
<dbReference type="EMBL" id="PDJE01000001">
    <property type="protein sequence ID" value="PFG30491.1"/>
    <property type="molecule type" value="Genomic_DNA"/>
</dbReference>
<keyword evidence="6" id="KW-1133">Transmembrane helix</keyword>
<sequence>MTTPTARRRATLTASALLGLACAPLAALPAAAAPDATGVVINEAYLSGGSGGAVYEHKFVELYNPTDAAISLDGMTVQYRSAGGDGDTSGIVELAGEIGAGGYYLVSGGSNGDAGDSLEDVNVQADGSLNPSGTNGTLLLVDGTETIAPAPGDVAGAAGIIDALGYGASNTFEGEAAEGPDGTKDVRSVSRTDGIDTDNNKNDFTLTEAITPQGTGDITVGVDDEEEEPPGPVGPGEKLTIAEIQGEGWSTEYEDSTVTTTGVVTAAYPDGGLSGFYLQTAGTGGDVADHTASDGIFVYADEIPVTVEVGDAVTVNGIADEYFGLTQIRVTSESDITIDENADAVAPTPAAIAFPDTDAERELFEGMLVAPQGDYTVTEVYEANRYGEIALAASDSPLVNPTVKGLPGTDAYTAEVERAEAEAVTLDDGSSVDYTNPANSDTPLPYLSLTAPVRVGAAVTFSNPVVLDYRFSAWKFQPTHRVTGDTEQPATFENTREAAPEDVGGDLKLGTFNVLNYFATTGDERPGCTSFYTDRDGNPITVRDSSPEGCQVRGAANDENLERQQAKIVAAINALDADIVSLEEIENSLATGHDDRDYALSVLVDALNDAAGSDVWAFVPSPAELPENEDVIRTAFIYQPAAVELVGEAEILIGSPAFENAREPDAQAFKPVGGDADSVFVVVSNHFKSKGSADECANDSADDNCDNGDGIGGFNGDRTRQAEALIDFADAFAEGHDTDKVFLVGDFNSYAAEDPITTITSAGYVDQGAKTGEYTYNYGGAVGSLDYIFASPAADATVTGQDIWNINSVESVALEYSRYNYNVTDFYAPDVYRASDHDPMLVGIETGTEGSDGDDQGEDGDDQGEDNQDAGAPTPVDDADLTADLESDLGLPDTLVRGQNYSVTPPDASTGPFAVWLHSEPVLLSDGYVEVSSNGTVSVIVPDDAPLGEHRVAVVTESGEVVGWQAVTVTEAGATASGALPWTGSEALPVLVVALLLMALGGVVLVARRRRSN</sequence>
<dbReference type="PROSITE" id="PS50847">
    <property type="entry name" value="GRAM_POS_ANCHORING"/>
    <property type="match status" value="1"/>
</dbReference>